<reference evidence="1" key="1">
    <citation type="journal article" date="2021" name="J. Hered.">
        <title>Genome Assembly of Salicaceae Populus deltoides (Eastern Cottonwood) I-69 Based on Nanopore Sequencing and Hi-C Technologies.</title>
        <authorList>
            <person name="Bai S."/>
            <person name="Wu H."/>
            <person name="Zhang J."/>
            <person name="Pan Z."/>
            <person name="Zhao W."/>
            <person name="Li Z."/>
            <person name="Tong C."/>
        </authorList>
    </citation>
    <scope>NUCLEOTIDE SEQUENCE</scope>
    <source>
        <tissue evidence="1">Leaf</tissue>
    </source>
</reference>
<sequence length="199" mass="22198">MKQKLVFPGTLVSAFLLKAEGQLQDHVDPLNAMGYKMSKSLNSEQNPGAGHSHGCGSSIIELLKPECLKVKEFQSKRQVHQEQKKGTKVSKLTLQDWLLTSPNLKAEHLRVGELGVVKHGSKRVHPSRGRESFSKDRLLVLDRVADKEDYSTVSSVSLLSRTQSGKLQKRVSFKLPEEADIILFYSPQDSLESPQDCSM</sequence>
<dbReference type="EMBL" id="JACEGQ020000006">
    <property type="protein sequence ID" value="KAH8506949.1"/>
    <property type="molecule type" value="Genomic_DNA"/>
</dbReference>
<evidence type="ECO:0000313" key="1">
    <source>
        <dbReference type="EMBL" id="KAH8506949.1"/>
    </source>
</evidence>
<dbReference type="Proteomes" id="UP000807159">
    <property type="component" value="Chromosome 6"/>
</dbReference>
<gene>
    <name evidence="1" type="ORF">H0E87_013677</name>
</gene>
<comment type="caution">
    <text evidence="1">The sequence shown here is derived from an EMBL/GenBank/DDBJ whole genome shotgun (WGS) entry which is preliminary data.</text>
</comment>
<proteinExistence type="predicted"/>
<accession>A0A8T2YPH8</accession>
<keyword evidence="2" id="KW-1185">Reference proteome</keyword>
<organism evidence="1 2">
    <name type="scientific">Populus deltoides</name>
    <name type="common">Eastern poplar</name>
    <name type="synonym">Eastern cottonwood</name>
    <dbReference type="NCBI Taxonomy" id="3696"/>
    <lineage>
        <taxon>Eukaryota</taxon>
        <taxon>Viridiplantae</taxon>
        <taxon>Streptophyta</taxon>
        <taxon>Embryophyta</taxon>
        <taxon>Tracheophyta</taxon>
        <taxon>Spermatophyta</taxon>
        <taxon>Magnoliopsida</taxon>
        <taxon>eudicotyledons</taxon>
        <taxon>Gunneridae</taxon>
        <taxon>Pentapetalae</taxon>
        <taxon>rosids</taxon>
        <taxon>fabids</taxon>
        <taxon>Malpighiales</taxon>
        <taxon>Salicaceae</taxon>
        <taxon>Saliceae</taxon>
        <taxon>Populus</taxon>
    </lineage>
</organism>
<protein>
    <submittedName>
        <fullName evidence="1">Uncharacterized protein</fullName>
    </submittedName>
</protein>
<evidence type="ECO:0000313" key="2">
    <source>
        <dbReference type="Proteomes" id="UP000807159"/>
    </source>
</evidence>
<name>A0A8T2YPH8_POPDE</name>
<dbReference type="AlphaFoldDB" id="A0A8T2YPH8"/>